<feature type="region of interest" description="Disordered" evidence="1">
    <location>
        <begin position="1"/>
        <end position="80"/>
    </location>
</feature>
<feature type="compositionally biased region" description="Low complexity" evidence="1">
    <location>
        <begin position="26"/>
        <end position="41"/>
    </location>
</feature>
<evidence type="ECO:0000256" key="1">
    <source>
        <dbReference type="SAM" id="MobiDB-lite"/>
    </source>
</evidence>
<accession>A0A8E2JFB2</accession>
<reference evidence="2 3" key="1">
    <citation type="journal article" date="2016" name="Nat. Commun.">
        <title>Ectomycorrhizal ecology is imprinted in the genome of the dominant symbiotic fungus Cenococcum geophilum.</title>
        <authorList>
            <consortium name="DOE Joint Genome Institute"/>
            <person name="Peter M."/>
            <person name="Kohler A."/>
            <person name="Ohm R.A."/>
            <person name="Kuo A."/>
            <person name="Krutzmann J."/>
            <person name="Morin E."/>
            <person name="Arend M."/>
            <person name="Barry K.W."/>
            <person name="Binder M."/>
            <person name="Choi C."/>
            <person name="Clum A."/>
            <person name="Copeland A."/>
            <person name="Grisel N."/>
            <person name="Haridas S."/>
            <person name="Kipfer T."/>
            <person name="LaButti K."/>
            <person name="Lindquist E."/>
            <person name="Lipzen A."/>
            <person name="Maire R."/>
            <person name="Meier B."/>
            <person name="Mihaltcheva S."/>
            <person name="Molinier V."/>
            <person name="Murat C."/>
            <person name="Poggeler S."/>
            <person name="Quandt C.A."/>
            <person name="Sperisen C."/>
            <person name="Tritt A."/>
            <person name="Tisserant E."/>
            <person name="Crous P.W."/>
            <person name="Henrissat B."/>
            <person name="Nehls U."/>
            <person name="Egli S."/>
            <person name="Spatafora J.W."/>
            <person name="Grigoriev I.V."/>
            <person name="Martin F.M."/>
        </authorList>
    </citation>
    <scope>NUCLEOTIDE SEQUENCE [LARGE SCALE GENOMIC DNA]</scope>
    <source>
        <strain evidence="2 3">CBS 459.81</strain>
    </source>
</reference>
<keyword evidence="3" id="KW-1185">Reference proteome</keyword>
<feature type="compositionally biased region" description="Low complexity" evidence="1">
    <location>
        <begin position="52"/>
        <end position="63"/>
    </location>
</feature>
<proteinExistence type="predicted"/>
<evidence type="ECO:0000313" key="2">
    <source>
        <dbReference type="EMBL" id="OCK80282.1"/>
    </source>
</evidence>
<gene>
    <name evidence="2" type="ORF">K432DRAFT_382372</name>
</gene>
<sequence>MSNQPLSHPLSPTAKTGDGLSNFQLTFSGSSSPPTTTPSEPDLTMELTALQADSPSTDSSPADQENATQPHTPPASPRFIEFCRDKPDFKDNAWNESHPSSLGRSWRAEIPHGPIRNGTPTIAAIRQYATDHLGWSVNPSCVVLLTEKVEIRSFTTARDAELEA</sequence>
<name>A0A8E2JFB2_9PEZI</name>
<organism evidence="2 3">
    <name type="scientific">Lepidopterella palustris CBS 459.81</name>
    <dbReference type="NCBI Taxonomy" id="1314670"/>
    <lineage>
        <taxon>Eukaryota</taxon>
        <taxon>Fungi</taxon>
        <taxon>Dikarya</taxon>
        <taxon>Ascomycota</taxon>
        <taxon>Pezizomycotina</taxon>
        <taxon>Dothideomycetes</taxon>
        <taxon>Pleosporomycetidae</taxon>
        <taxon>Mytilinidiales</taxon>
        <taxon>Argynnaceae</taxon>
        <taxon>Lepidopterella</taxon>
    </lineage>
</organism>
<protein>
    <submittedName>
        <fullName evidence="2">Uncharacterized protein</fullName>
    </submittedName>
</protein>
<dbReference type="EMBL" id="KV744967">
    <property type="protein sequence ID" value="OCK80282.1"/>
    <property type="molecule type" value="Genomic_DNA"/>
</dbReference>
<evidence type="ECO:0000313" key="3">
    <source>
        <dbReference type="Proteomes" id="UP000250266"/>
    </source>
</evidence>
<dbReference type="Proteomes" id="UP000250266">
    <property type="component" value="Unassembled WGS sequence"/>
</dbReference>
<dbReference type="AlphaFoldDB" id="A0A8E2JFB2"/>